<comment type="caution">
    <text evidence="4">The sequence shown here is derived from an EMBL/GenBank/DDBJ whole genome shotgun (WGS) entry which is preliminary data.</text>
</comment>
<evidence type="ECO:0000313" key="5">
    <source>
        <dbReference type="Proteomes" id="UP001634394"/>
    </source>
</evidence>
<keyword evidence="5" id="KW-1185">Reference proteome</keyword>
<reference evidence="4 5" key="1">
    <citation type="submission" date="2024-11" db="EMBL/GenBank/DDBJ databases">
        <title>Chromosome-level genome assembly of the freshwater bivalve Anodonta woodiana.</title>
        <authorList>
            <person name="Chen X."/>
        </authorList>
    </citation>
    <scope>NUCLEOTIDE SEQUENCE [LARGE SCALE GENOMIC DNA]</scope>
    <source>
        <strain evidence="4">MN2024</strain>
        <tissue evidence="4">Gills</tissue>
    </source>
</reference>
<dbReference type="PANTHER" id="PTHR21446">
    <property type="entry name" value="DUF3504 DOMAIN-CONTAINING PROTEIN"/>
    <property type="match status" value="1"/>
</dbReference>
<evidence type="ECO:0000259" key="3">
    <source>
        <dbReference type="Pfam" id="PF00589"/>
    </source>
</evidence>
<dbReference type="Pfam" id="PF00589">
    <property type="entry name" value="Phage_integrase"/>
    <property type="match status" value="1"/>
</dbReference>
<dbReference type="InterPro" id="IPR013762">
    <property type="entry name" value="Integrase-like_cat_sf"/>
</dbReference>
<proteinExistence type="predicted"/>
<feature type="domain" description="Tyr recombinase" evidence="3">
    <location>
        <begin position="338"/>
        <end position="441"/>
    </location>
</feature>
<evidence type="ECO:0000313" key="4">
    <source>
        <dbReference type="EMBL" id="KAL3877067.1"/>
    </source>
</evidence>
<dbReference type="Proteomes" id="UP001634394">
    <property type="component" value="Unassembled WGS sequence"/>
</dbReference>
<organism evidence="4 5">
    <name type="scientific">Sinanodonta woodiana</name>
    <name type="common">Chinese pond mussel</name>
    <name type="synonym">Anodonta woodiana</name>
    <dbReference type="NCBI Taxonomy" id="1069815"/>
    <lineage>
        <taxon>Eukaryota</taxon>
        <taxon>Metazoa</taxon>
        <taxon>Spiralia</taxon>
        <taxon>Lophotrochozoa</taxon>
        <taxon>Mollusca</taxon>
        <taxon>Bivalvia</taxon>
        <taxon>Autobranchia</taxon>
        <taxon>Heteroconchia</taxon>
        <taxon>Palaeoheterodonta</taxon>
        <taxon>Unionida</taxon>
        <taxon>Unionoidea</taxon>
        <taxon>Unionidae</taxon>
        <taxon>Unioninae</taxon>
        <taxon>Sinanodonta</taxon>
    </lineage>
</organism>
<dbReference type="SUPFAM" id="SSF56349">
    <property type="entry name" value="DNA breaking-rejoining enzymes"/>
    <property type="match status" value="1"/>
</dbReference>
<evidence type="ECO:0000256" key="1">
    <source>
        <dbReference type="ARBA" id="ARBA00023172"/>
    </source>
</evidence>
<dbReference type="EMBL" id="JBJQND010000005">
    <property type="protein sequence ID" value="KAL3877067.1"/>
    <property type="molecule type" value="Genomic_DNA"/>
</dbReference>
<dbReference type="InterPro" id="IPR011010">
    <property type="entry name" value="DNA_brk_join_enz"/>
</dbReference>
<accession>A0ABD3WSV9</accession>
<dbReference type="InterPro" id="IPR002104">
    <property type="entry name" value="Integrase_catalytic"/>
</dbReference>
<evidence type="ECO:0000256" key="2">
    <source>
        <dbReference type="SAM" id="MobiDB-lite"/>
    </source>
</evidence>
<dbReference type="PANTHER" id="PTHR21446:SF6">
    <property type="entry name" value="MITOCHONDRIAL ANTIVIRAL-SIGNALING PROTEIN"/>
    <property type="match status" value="1"/>
</dbReference>
<dbReference type="GO" id="GO:0006310">
    <property type="term" value="P:DNA recombination"/>
    <property type="evidence" value="ECO:0007669"/>
    <property type="project" value="UniProtKB-KW"/>
</dbReference>
<name>A0ABD3WSV9_SINWO</name>
<dbReference type="AlphaFoldDB" id="A0ABD3WSV9"/>
<dbReference type="InterPro" id="IPR052787">
    <property type="entry name" value="MAVS"/>
</dbReference>
<dbReference type="Gene3D" id="1.10.443.10">
    <property type="entry name" value="Intergrase catalytic core"/>
    <property type="match status" value="1"/>
</dbReference>
<protein>
    <recommendedName>
        <fullName evidence="3">Tyr recombinase domain-containing protein</fullName>
    </recommendedName>
</protein>
<gene>
    <name evidence="4" type="ORF">ACJMK2_034822</name>
</gene>
<sequence length="535" mass="60661">MAEYGDFSLKFSSDFFEQLDEKELEEIIAAIETDGEGFYDITMDVTKNETEHQLISSKNSLIEHPMTLVAEAVTNNNNNSVGTGTVNFEVASGNTQRFIKLTEEDLKAIEINQYSDATKRNTKWGIGVFNAWCIEIIGKKLDLNTIRPDELSGHLRRFYAEAQPKNVSSRVTKMPADQAQEYHKNSLKNVRAAINRYLKDNGKDIDIVKDKEFKNANSMLNAKLKFNLKSGISRPTQHYQLISLDELGKINAYLQKYDPVALRFKIWYLLAIHFVTRGIEFHHQLTTTSLKFEYDKSGMEYITLNHETLKKNHQGGVDAKLEETSDKRMYSTGTNTCPVKSVKNFLQKCDKGAKALFTQCSKESLKSPEFADKWYTCEPVKSKQFFSFMPDICKNAGVQRYTAHSLRATAIQAMSDAGFATRNILFMTDHKHEESLKTYSRRPSTEQKQLISSVLENMANGGQDQSVSDPNTNSSFAADQNQQPLINSPIRISNTLIAQSFQHSNTQLCNQTKHMAGFASNSTFNNCTFNFKLDN</sequence>
<keyword evidence="1" id="KW-0233">DNA recombination</keyword>
<feature type="region of interest" description="Disordered" evidence="2">
    <location>
        <begin position="460"/>
        <end position="484"/>
    </location>
</feature>